<sequence length="283" mass="31330">MRAVLYSIFFVCIAVIVSTVMLGYRARLLQTMPARPPTEFPPEGEYEIPPVPAFPSDRPAPAKSTPAVPAAPVETDPRPARPRMDFLMRQKIDTERFNRVLKRFYPGELDAPDAALRLVIRVGPDGKVEDAKTEESTFARPEFEAALIDEVKRTKYPEDDRYRSTSFAFEFKSVKPLPRRPLAEAEAGRDALLARIEKRRAAIFATSAVPADAGLKVVYRVLPSGAVDEAKVASSSYRSTAFGRAVVEEIRKLRFAANPAYAPTEFTYEYAEGSAGKGNSGRP</sequence>
<evidence type="ECO:0000313" key="4">
    <source>
        <dbReference type="Proteomes" id="UP000295341"/>
    </source>
</evidence>
<feature type="region of interest" description="Disordered" evidence="1">
    <location>
        <begin position="38"/>
        <end position="81"/>
    </location>
</feature>
<keyword evidence="2" id="KW-0472">Membrane</keyword>
<protein>
    <recommendedName>
        <fullName evidence="5">TonB family protein</fullName>
    </recommendedName>
</protein>
<accession>A0A4R7P4I5</accession>
<keyword evidence="4" id="KW-1185">Reference proteome</keyword>
<comment type="caution">
    <text evidence="3">The sequence shown here is derived from an EMBL/GenBank/DDBJ whole genome shotgun (WGS) entry which is preliminary data.</text>
</comment>
<proteinExistence type="predicted"/>
<feature type="transmembrane region" description="Helical" evidence="2">
    <location>
        <begin position="6"/>
        <end position="24"/>
    </location>
</feature>
<dbReference type="EMBL" id="SOBT01000009">
    <property type="protein sequence ID" value="TDU28309.1"/>
    <property type="molecule type" value="Genomic_DNA"/>
</dbReference>
<dbReference type="AlphaFoldDB" id="A0A4R7P4I5"/>
<evidence type="ECO:0000256" key="2">
    <source>
        <dbReference type="SAM" id="Phobius"/>
    </source>
</evidence>
<keyword evidence="2" id="KW-1133">Transmembrane helix</keyword>
<evidence type="ECO:0000313" key="3">
    <source>
        <dbReference type="EMBL" id="TDU28309.1"/>
    </source>
</evidence>
<evidence type="ECO:0000256" key="1">
    <source>
        <dbReference type="SAM" id="MobiDB-lite"/>
    </source>
</evidence>
<reference evidence="3 4" key="1">
    <citation type="submission" date="2019-03" db="EMBL/GenBank/DDBJ databases">
        <title>Genomic Encyclopedia of Type Strains, Phase IV (KMG-IV): sequencing the most valuable type-strain genomes for metagenomic binning, comparative biology and taxonomic classification.</title>
        <authorList>
            <person name="Goeker M."/>
        </authorList>
    </citation>
    <scope>NUCLEOTIDE SEQUENCE [LARGE SCALE GENOMIC DNA]</scope>
    <source>
        <strain evidence="3 4">DSM 26377</strain>
    </source>
</reference>
<dbReference type="RefSeq" id="WP_133881864.1">
    <property type="nucleotide sequence ID" value="NZ_MWIN01000017.1"/>
</dbReference>
<organism evidence="3 4">
    <name type="scientific">Panacagrimonas perspica</name>
    <dbReference type="NCBI Taxonomy" id="381431"/>
    <lineage>
        <taxon>Bacteria</taxon>
        <taxon>Pseudomonadati</taxon>
        <taxon>Pseudomonadota</taxon>
        <taxon>Gammaproteobacteria</taxon>
        <taxon>Nevskiales</taxon>
        <taxon>Nevskiaceae</taxon>
        <taxon>Panacagrimonas</taxon>
    </lineage>
</organism>
<gene>
    <name evidence="3" type="ORF">DFR24_2677</name>
</gene>
<dbReference type="Proteomes" id="UP000295341">
    <property type="component" value="Unassembled WGS sequence"/>
</dbReference>
<keyword evidence="2" id="KW-0812">Transmembrane</keyword>
<evidence type="ECO:0008006" key="5">
    <source>
        <dbReference type="Google" id="ProtNLM"/>
    </source>
</evidence>
<name>A0A4R7P4I5_9GAMM</name>